<proteinExistence type="predicted"/>
<organism evidence="2 3">
    <name type="scientific">Tanacetum coccineum</name>
    <dbReference type="NCBI Taxonomy" id="301880"/>
    <lineage>
        <taxon>Eukaryota</taxon>
        <taxon>Viridiplantae</taxon>
        <taxon>Streptophyta</taxon>
        <taxon>Embryophyta</taxon>
        <taxon>Tracheophyta</taxon>
        <taxon>Spermatophyta</taxon>
        <taxon>Magnoliopsida</taxon>
        <taxon>eudicotyledons</taxon>
        <taxon>Gunneridae</taxon>
        <taxon>Pentapetalae</taxon>
        <taxon>asterids</taxon>
        <taxon>campanulids</taxon>
        <taxon>Asterales</taxon>
        <taxon>Asteraceae</taxon>
        <taxon>Asteroideae</taxon>
        <taxon>Anthemideae</taxon>
        <taxon>Anthemidinae</taxon>
        <taxon>Tanacetum</taxon>
    </lineage>
</organism>
<gene>
    <name evidence="2" type="ORF">Tco_0748987</name>
</gene>
<sequence>MSLKSLTVNLNGLQLFWMMIGLNSRDLSTDLRVPEFADEFDDDDESEEGSKGDTANSHGAFNFDDADDVDKVPETELDDPLEQNKNPSEDPFGIYSILNKNKDNDANIPVSDHSIKFPPGFTPNGVSMQEDIGRSVNDVTSPRIVEKEHNEQERINNYNGSKDEMSGSVCSGIFKKPRTPATGGSILRECRWNL</sequence>
<reference evidence="2" key="2">
    <citation type="submission" date="2022-01" db="EMBL/GenBank/DDBJ databases">
        <authorList>
            <person name="Yamashiro T."/>
            <person name="Shiraishi A."/>
            <person name="Satake H."/>
            <person name="Nakayama K."/>
        </authorList>
    </citation>
    <scope>NUCLEOTIDE SEQUENCE</scope>
</reference>
<keyword evidence="3" id="KW-1185">Reference proteome</keyword>
<dbReference type="Proteomes" id="UP001151760">
    <property type="component" value="Unassembled WGS sequence"/>
</dbReference>
<feature type="compositionally biased region" description="Acidic residues" evidence="1">
    <location>
        <begin position="38"/>
        <end position="47"/>
    </location>
</feature>
<evidence type="ECO:0000313" key="3">
    <source>
        <dbReference type="Proteomes" id="UP001151760"/>
    </source>
</evidence>
<feature type="region of interest" description="Disordered" evidence="1">
    <location>
        <begin position="38"/>
        <end position="72"/>
    </location>
</feature>
<dbReference type="EMBL" id="BQNB010010825">
    <property type="protein sequence ID" value="GJS82446.1"/>
    <property type="molecule type" value="Genomic_DNA"/>
</dbReference>
<evidence type="ECO:0000313" key="2">
    <source>
        <dbReference type="EMBL" id="GJS82446.1"/>
    </source>
</evidence>
<name>A0ABQ4YY56_9ASTR</name>
<protein>
    <submittedName>
        <fullName evidence="2">Uncharacterized protein</fullName>
    </submittedName>
</protein>
<accession>A0ABQ4YY56</accession>
<reference evidence="2" key="1">
    <citation type="journal article" date="2022" name="Int. J. Mol. Sci.">
        <title>Draft Genome of Tanacetum Coccineum: Genomic Comparison of Closely Related Tanacetum-Family Plants.</title>
        <authorList>
            <person name="Yamashiro T."/>
            <person name="Shiraishi A."/>
            <person name="Nakayama K."/>
            <person name="Satake H."/>
        </authorList>
    </citation>
    <scope>NUCLEOTIDE SEQUENCE</scope>
</reference>
<comment type="caution">
    <text evidence="2">The sequence shown here is derived from an EMBL/GenBank/DDBJ whole genome shotgun (WGS) entry which is preliminary data.</text>
</comment>
<evidence type="ECO:0000256" key="1">
    <source>
        <dbReference type="SAM" id="MobiDB-lite"/>
    </source>
</evidence>